<keyword evidence="2" id="KW-1185">Reference proteome</keyword>
<proteinExistence type="predicted"/>
<evidence type="ECO:0000313" key="1">
    <source>
        <dbReference type="EMBL" id="MFB2891745.1"/>
    </source>
</evidence>
<sequence>MPKSAEAQQRTFWGRFMDFDFLPKLPKSDLDDRSFNDLVEECILRIPRYCPEWTNYNPGDPGITLIELFAWLTDQMLMRFNQVPRRNYVAFLELLGIRLQPPASAWCELTFYLSKAQPDAIVIPYATEVATVRTETQAAIIFSTDRELIIGNPKLRHFLTAFTVEDKPQSFNDRTPLNGDWRNLEETVLFEQSTPDNCFYLVLTEEEAGNSIEGNVIAINCRGEAARTTGIDPNNPPLRWEAWNGINWQSTILRVPEDDKTKGFSFDQFGQGANPVVEGADIVLHLPQQWPIVDFGTEYQGRWIRCVYIHPQELQPSYSSSPSIVGLAVRAVGGSVNASECVRNENELLGTSNGKPGQSFQLQGKSVLERKEDEYIEVRPINGEPERWIEVADFAESSPNDPHYTIDSQTGMIQFGPLIREPSQLQYRTQMRSQIQPTGTLVRRDAREIRNLAMIQPRAVDGAIALERQYGKVPPPGAEIYMVAYRTGGGKRGDVQAEKLTVLKAAIPYVKSVTNYKAARGGTDAESLEQAVIRVPQLLRTRKSAVTPEDFENVAKQSSKSVARAHCITDINKTSPGLVQLLIVPEADRFDLSKGMNPDRYFSLDSQLRTQILEYMKDRKPLGIHVKLHEPEYVGVSVRMEVIVEQKYNYPRAQEQIRSQLLMALYRFLNPLTGGIEGNGWPLGRSVYPSDIVALCQKIPGVHYLGIVELFELQKYGSDWFREETPLGAIHPDSLGLISSWADEENSQLRSGHIVELFD</sequence>
<comment type="caution">
    <text evidence="1">The sequence shown here is derived from an EMBL/GenBank/DDBJ whole genome shotgun (WGS) entry which is preliminary data.</text>
</comment>
<dbReference type="RefSeq" id="WP_413261421.1">
    <property type="nucleotide sequence ID" value="NZ_JBHFNR010000016.1"/>
</dbReference>
<reference evidence="1 2" key="1">
    <citation type="submission" date="2024-09" db="EMBL/GenBank/DDBJ databases">
        <title>Floridaenema gen nov. (Aerosakkonemataceae, Aerosakkonematales ord. nov., Cyanobacteria) from benthic tropical and subtropical fresh waters, with the description of four new species.</title>
        <authorList>
            <person name="Moretto J.A."/>
            <person name="Berthold D.E."/>
            <person name="Lefler F.W."/>
            <person name="Huang I.-S."/>
            <person name="Laughinghouse H. IV."/>
        </authorList>
    </citation>
    <scope>NUCLEOTIDE SEQUENCE [LARGE SCALE GENOMIC DNA]</scope>
    <source>
        <strain evidence="1 2">BLCC-F50</strain>
    </source>
</reference>
<evidence type="ECO:0000313" key="2">
    <source>
        <dbReference type="Proteomes" id="UP001576784"/>
    </source>
</evidence>
<name>A0ABV4XJ57_9CYAN</name>
<accession>A0ABV4XJ57</accession>
<gene>
    <name evidence="1" type="ORF">ACE1CI_02260</name>
</gene>
<dbReference type="NCBIfam" id="TIGR02243">
    <property type="entry name" value="putative baseplate assembly protein"/>
    <property type="match status" value="1"/>
</dbReference>
<dbReference type="EMBL" id="JBHFNR010000016">
    <property type="protein sequence ID" value="MFB2891745.1"/>
    <property type="molecule type" value="Genomic_DNA"/>
</dbReference>
<protein>
    <submittedName>
        <fullName evidence="1">Baseplate assembly protein</fullName>
    </submittedName>
</protein>
<organism evidence="1 2">
    <name type="scientific">Floridaenema flaviceps BLCC-F50</name>
    <dbReference type="NCBI Taxonomy" id="3153642"/>
    <lineage>
        <taxon>Bacteria</taxon>
        <taxon>Bacillati</taxon>
        <taxon>Cyanobacteriota</taxon>
        <taxon>Cyanophyceae</taxon>
        <taxon>Oscillatoriophycideae</taxon>
        <taxon>Aerosakkonematales</taxon>
        <taxon>Aerosakkonemataceae</taxon>
        <taxon>Floridanema</taxon>
        <taxon>Floridanema flaviceps</taxon>
    </lineage>
</organism>
<dbReference type="Proteomes" id="UP001576784">
    <property type="component" value="Unassembled WGS sequence"/>
</dbReference>
<dbReference type="InterPro" id="IPR011749">
    <property type="entry name" value="CHP02243"/>
</dbReference>